<dbReference type="AlphaFoldDB" id="A0A212ER91"/>
<feature type="region of interest" description="Disordered" evidence="1">
    <location>
        <begin position="1"/>
        <end position="29"/>
    </location>
</feature>
<feature type="compositionally biased region" description="Basic and acidic residues" evidence="1">
    <location>
        <begin position="1"/>
        <end position="13"/>
    </location>
</feature>
<sequence length="79" mass="9458">MALEGVKSEKSEENDCNVQNGKANGIDNKSKQVRTSLDFFRTKNKEIFFQLKYNKKMEHYLRKYDIIIDYFIDVMRVSR</sequence>
<proteinExistence type="predicted"/>
<evidence type="ECO:0000313" key="3">
    <source>
        <dbReference type="Proteomes" id="UP000007151"/>
    </source>
</evidence>
<comment type="caution">
    <text evidence="2">The sequence shown here is derived from an EMBL/GenBank/DDBJ whole genome shotgun (WGS) entry which is preliminary data.</text>
</comment>
<dbReference type="KEGG" id="dpl:KGM_215445"/>
<organism evidence="2 3">
    <name type="scientific">Danaus plexippus plexippus</name>
    <dbReference type="NCBI Taxonomy" id="278856"/>
    <lineage>
        <taxon>Eukaryota</taxon>
        <taxon>Metazoa</taxon>
        <taxon>Ecdysozoa</taxon>
        <taxon>Arthropoda</taxon>
        <taxon>Hexapoda</taxon>
        <taxon>Insecta</taxon>
        <taxon>Pterygota</taxon>
        <taxon>Neoptera</taxon>
        <taxon>Endopterygota</taxon>
        <taxon>Lepidoptera</taxon>
        <taxon>Glossata</taxon>
        <taxon>Ditrysia</taxon>
        <taxon>Papilionoidea</taxon>
        <taxon>Nymphalidae</taxon>
        <taxon>Danainae</taxon>
        <taxon>Danaini</taxon>
        <taxon>Danaina</taxon>
        <taxon>Danaus</taxon>
        <taxon>Danaus</taxon>
    </lineage>
</organism>
<accession>A0A212ER91</accession>
<name>A0A212ER91_DANPL</name>
<evidence type="ECO:0000256" key="1">
    <source>
        <dbReference type="SAM" id="MobiDB-lite"/>
    </source>
</evidence>
<dbReference type="EMBL" id="AGBW02013087">
    <property type="protein sequence ID" value="OWR43997.1"/>
    <property type="molecule type" value="Genomic_DNA"/>
</dbReference>
<gene>
    <name evidence="2" type="ORF">KGM_215445</name>
</gene>
<dbReference type="Proteomes" id="UP000007151">
    <property type="component" value="Unassembled WGS sequence"/>
</dbReference>
<reference evidence="2 3" key="1">
    <citation type="journal article" date="2011" name="Cell">
        <title>The monarch butterfly genome yields insights into long-distance migration.</title>
        <authorList>
            <person name="Zhan S."/>
            <person name="Merlin C."/>
            <person name="Boore J.L."/>
            <person name="Reppert S.M."/>
        </authorList>
    </citation>
    <scope>NUCLEOTIDE SEQUENCE [LARGE SCALE GENOMIC DNA]</scope>
    <source>
        <strain evidence="2">F-2</strain>
    </source>
</reference>
<evidence type="ECO:0000313" key="2">
    <source>
        <dbReference type="EMBL" id="OWR43997.1"/>
    </source>
</evidence>
<keyword evidence="3" id="KW-1185">Reference proteome</keyword>
<dbReference type="InParanoid" id="A0A212ER91"/>
<protein>
    <submittedName>
        <fullName evidence="2">Uncharacterized protein</fullName>
    </submittedName>
</protein>